<dbReference type="OMA" id="EDCFMEA"/>
<feature type="region of interest" description="Disordered" evidence="6">
    <location>
        <begin position="139"/>
        <end position="213"/>
    </location>
</feature>
<dbReference type="RefSeq" id="XP_003284300.1">
    <property type="nucleotide sequence ID" value="XM_003284252.1"/>
</dbReference>
<evidence type="ECO:0000256" key="3">
    <source>
        <dbReference type="ARBA" id="ARBA00022705"/>
    </source>
</evidence>
<dbReference type="InterPro" id="IPR003874">
    <property type="entry name" value="CDC45"/>
</dbReference>
<keyword evidence="4" id="KW-0539">Nucleus</keyword>
<keyword evidence="5" id="KW-0131">Cell cycle</keyword>
<feature type="compositionally biased region" description="Basic residues" evidence="6">
    <location>
        <begin position="190"/>
        <end position="209"/>
    </location>
</feature>
<evidence type="ECO:0000256" key="4">
    <source>
        <dbReference type="ARBA" id="ARBA00023242"/>
    </source>
</evidence>
<dbReference type="GO" id="GO:0000727">
    <property type="term" value="P:double-strand break repair via break-induced replication"/>
    <property type="evidence" value="ECO:0000318"/>
    <property type="project" value="GO_Central"/>
</dbReference>
<dbReference type="PANTHER" id="PTHR10507">
    <property type="entry name" value="CDC45-RELATED PROTEIN"/>
    <property type="match status" value="1"/>
</dbReference>
<dbReference type="GO" id="GO:0003682">
    <property type="term" value="F:chromatin binding"/>
    <property type="evidence" value="ECO:0000318"/>
    <property type="project" value="GO_Central"/>
</dbReference>
<gene>
    <name evidence="7" type="ORF">DICPUDRAFT_27471</name>
</gene>
<dbReference type="KEGG" id="dpp:DICPUDRAFT_27471"/>
<keyword evidence="3" id="KW-0235">DNA replication</keyword>
<dbReference type="FunCoup" id="F0ZA76">
    <property type="interactions" value="349"/>
</dbReference>
<dbReference type="GO" id="GO:0003697">
    <property type="term" value="F:single-stranded DNA binding"/>
    <property type="evidence" value="ECO:0000318"/>
    <property type="project" value="GO_Central"/>
</dbReference>
<feature type="compositionally biased region" description="Acidic residues" evidence="6">
    <location>
        <begin position="142"/>
        <end position="172"/>
    </location>
</feature>
<dbReference type="Pfam" id="PF02724">
    <property type="entry name" value="CDC45"/>
    <property type="match status" value="1"/>
</dbReference>
<keyword evidence="8" id="KW-1185">Reference proteome</keyword>
<dbReference type="EMBL" id="GL870962">
    <property type="protein sequence ID" value="EGC39154.1"/>
    <property type="molecule type" value="Genomic_DNA"/>
</dbReference>
<dbReference type="GO" id="GO:0031261">
    <property type="term" value="C:DNA replication preinitiation complex"/>
    <property type="evidence" value="ECO:0000318"/>
    <property type="project" value="GO_Central"/>
</dbReference>
<dbReference type="GO" id="GO:0006270">
    <property type="term" value="P:DNA replication initiation"/>
    <property type="evidence" value="ECO:0000318"/>
    <property type="project" value="GO_Central"/>
</dbReference>
<dbReference type="AlphaFoldDB" id="F0ZA76"/>
<evidence type="ECO:0000313" key="8">
    <source>
        <dbReference type="Proteomes" id="UP000001064"/>
    </source>
</evidence>
<dbReference type="PANTHER" id="PTHR10507:SF0">
    <property type="entry name" value="CELL DIVISION CONTROL PROTEIN 45 HOMOLOG"/>
    <property type="match status" value="1"/>
</dbReference>
<dbReference type="OrthoDB" id="10258882at2759"/>
<evidence type="ECO:0000256" key="5">
    <source>
        <dbReference type="ARBA" id="ARBA00023306"/>
    </source>
</evidence>
<dbReference type="InParanoid" id="F0ZA76"/>
<organism evidence="7 8">
    <name type="scientific">Dictyostelium purpureum</name>
    <name type="common">Slime mold</name>
    <dbReference type="NCBI Taxonomy" id="5786"/>
    <lineage>
        <taxon>Eukaryota</taxon>
        <taxon>Amoebozoa</taxon>
        <taxon>Evosea</taxon>
        <taxon>Eumycetozoa</taxon>
        <taxon>Dictyostelia</taxon>
        <taxon>Dictyosteliales</taxon>
        <taxon>Dictyosteliaceae</taxon>
        <taxon>Dictyostelium</taxon>
    </lineage>
</organism>
<accession>F0ZA76</accession>
<sequence>MVLTSDNKFSEIYDIIKNDSLHGESVLILVARDCDSISACKILTEILKSDSISYNIKPVSGLEDLENVDISLLENEEIKSIIMINCGGNLDITTVFSNLTAEQVVYIFDSHRPYSIENINNTHNALIIDDGTYNEQLKNQQEEDEDDDEYDDEEEEEEDGDDDDDDEYDENDKENNNDNNSEIDENNLKSKNKKRNKRKYRNNKKNKKKEKVEKTYYGRSAAMSMYKISTTLQKQNLDDLLWYSVLGLTDQLIHEKISLESYEEQYKEFKQLILNEFPNDDGETEFDTPQNKQIVGDRIIPTDDFRFMLYRHWNLYESLYNSRFVACKLRIWKSKGKFLLDSLFAMMGIPLDQVKQKYVSMNIHYKKSLKQLLALNGPKFGLINLYFNSFLKKYQCNAEISASDTVYAVTALMESDNLEIDQTDEEIWEQNFWEAYDSISSKNIDLLKIGLKQSIELQKEITRQVAAMIEKRSVILSGPFRYAFITESSELKYFIHPLALTKLGLFMMDAFIAMGKARKPFLIGSLNEKKQAYLIVGISGSHSSDIQSNQFGAHFRKSAEYTNAILKYQSFDTSIIEVSKSDLHKFVEHLHSSLI</sequence>
<evidence type="ECO:0000256" key="6">
    <source>
        <dbReference type="SAM" id="MobiDB-lite"/>
    </source>
</evidence>
<dbReference type="GO" id="GO:1902977">
    <property type="term" value="P:mitotic DNA replication preinitiation complex assembly"/>
    <property type="evidence" value="ECO:0000318"/>
    <property type="project" value="GO_Central"/>
</dbReference>
<dbReference type="STRING" id="5786.F0ZA76"/>
<evidence type="ECO:0000256" key="1">
    <source>
        <dbReference type="ARBA" id="ARBA00004123"/>
    </source>
</evidence>
<comment type="subcellular location">
    <subcellularLocation>
        <location evidence="1">Nucleus</location>
    </subcellularLocation>
</comment>
<name>F0ZA76_DICPU</name>
<dbReference type="Proteomes" id="UP000001064">
    <property type="component" value="Unassembled WGS sequence"/>
</dbReference>
<dbReference type="eggNOG" id="KOG2475">
    <property type="taxonomic scope" value="Eukaryota"/>
</dbReference>
<evidence type="ECO:0000313" key="7">
    <source>
        <dbReference type="EMBL" id="EGC39154.1"/>
    </source>
</evidence>
<comment type="similarity">
    <text evidence="2">Belongs to the CDC45 family.</text>
</comment>
<reference evidence="8" key="1">
    <citation type="journal article" date="2011" name="Genome Biol.">
        <title>Comparative genomics of the social amoebae Dictyostelium discoideum and Dictyostelium purpureum.</title>
        <authorList>
            <consortium name="US DOE Joint Genome Institute (JGI-PGF)"/>
            <person name="Sucgang R."/>
            <person name="Kuo A."/>
            <person name="Tian X."/>
            <person name="Salerno W."/>
            <person name="Parikh A."/>
            <person name="Feasley C.L."/>
            <person name="Dalin E."/>
            <person name="Tu H."/>
            <person name="Huang E."/>
            <person name="Barry K."/>
            <person name="Lindquist E."/>
            <person name="Shapiro H."/>
            <person name="Bruce D."/>
            <person name="Schmutz J."/>
            <person name="Salamov A."/>
            <person name="Fey P."/>
            <person name="Gaudet P."/>
            <person name="Anjard C."/>
            <person name="Babu M.M."/>
            <person name="Basu S."/>
            <person name="Bushmanova Y."/>
            <person name="van der Wel H."/>
            <person name="Katoh-Kurasawa M."/>
            <person name="Dinh C."/>
            <person name="Coutinho P.M."/>
            <person name="Saito T."/>
            <person name="Elias M."/>
            <person name="Schaap P."/>
            <person name="Kay R.R."/>
            <person name="Henrissat B."/>
            <person name="Eichinger L."/>
            <person name="Rivero F."/>
            <person name="Putnam N.H."/>
            <person name="West C.M."/>
            <person name="Loomis W.F."/>
            <person name="Chisholm R.L."/>
            <person name="Shaulsky G."/>
            <person name="Strassmann J.E."/>
            <person name="Queller D.C."/>
            <person name="Kuspa A."/>
            <person name="Grigoriev I.V."/>
        </authorList>
    </citation>
    <scope>NUCLEOTIDE SEQUENCE [LARGE SCALE GENOMIC DNA]</scope>
    <source>
        <strain evidence="8">QSDP1</strain>
    </source>
</reference>
<evidence type="ECO:0000256" key="2">
    <source>
        <dbReference type="ARBA" id="ARBA00010727"/>
    </source>
</evidence>
<protein>
    <recommendedName>
        <fullName evidence="9">Cell division control protein 45</fullName>
    </recommendedName>
</protein>
<dbReference type="GO" id="GO:0003688">
    <property type="term" value="F:DNA replication origin binding"/>
    <property type="evidence" value="ECO:0000318"/>
    <property type="project" value="GO_Central"/>
</dbReference>
<dbReference type="VEuPathDB" id="AmoebaDB:DICPUDRAFT_27471"/>
<dbReference type="GeneID" id="10510237"/>
<evidence type="ECO:0008006" key="9">
    <source>
        <dbReference type="Google" id="ProtNLM"/>
    </source>
</evidence>
<proteinExistence type="inferred from homology"/>